<feature type="signal peptide" evidence="2">
    <location>
        <begin position="1"/>
        <end position="20"/>
    </location>
</feature>
<accession>A0A6A4I425</accession>
<proteinExistence type="predicted"/>
<gene>
    <name evidence="3" type="ORF">BT96DRAFT_987463</name>
</gene>
<keyword evidence="2" id="KW-0732">Signal</keyword>
<protein>
    <submittedName>
        <fullName evidence="3">Uncharacterized protein</fullName>
    </submittedName>
</protein>
<dbReference type="AlphaFoldDB" id="A0A6A4I425"/>
<keyword evidence="4" id="KW-1185">Reference proteome</keyword>
<feature type="compositionally biased region" description="Polar residues" evidence="1">
    <location>
        <begin position="170"/>
        <end position="184"/>
    </location>
</feature>
<dbReference type="PROSITE" id="PS51257">
    <property type="entry name" value="PROKAR_LIPOPROTEIN"/>
    <property type="match status" value="1"/>
</dbReference>
<evidence type="ECO:0000256" key="2">
    <source>
        <dbReference type="SAM" id="SignalP"/>
    </source>
</evidence>
<evidence type="ECO:0000313" key="4">
    <source>
        <dbReference type="Proteomes" id="UP000799118"/>
    </source>
</evidence>
<feature type="region of interest" description="Disordered" evidence="1">
    <location>
        <begin position="160"/>
        <end position="184"/>
    </location>
</feature>
<name>A0A6A4I425_9AGAR</name>
<organism evidence="3 4">
    <name type="scientific">Gymnopus androsaceus JB14</name>
    <dbReference type="NCBI Taxonomy" id="1447944"/>
    <lineage>
        <taxon>Eukaryota</taxon>
        <taxon>Fungi</taxon>
        <taxon>Dikarya</taxon>
        <taxon>Basidiomycota</taxon>
        <taxon>Agaricomycotina</taxon>
        <taxon>Agaricomycetes</taxon>
        <taxon>Agaricomycetidae</taxon>
        <taxon>Agaricales</taxon>
        <taxon>Marasmiineae</taxon>
        <taxon>Omphalotaceae</taxon>
        <taxon>Gymnopus</taxon>
    </lineage>
</organism>
<dbReference type="EMBL" id="ML769401">
    <property type="protein sequence ID" value="KAE9406632.1"/>
    <property type="molecule type" value="Genomic_DNA"/>
</dbReference>
<evidence type="ECO:0000256" key="1">
    <source>
        <dbReference type="SAM" id="MobiDB-lite"/>
    </source>
</evidence>
<reference evidence="3" key="1">
    <citation type="journal article" date="2019" name="Environ. Microbiol.">
        <title>Fungal ecological strategies reflected in gene transcription - a case study of two litter decomposers.</title>
        <authorList>
            <person name="Barbi F."/>
            <person name="Kohler A."/>
            <person name="Barry K."/>
            <person name="Baskaran P."/>
            <person name="Daum C."/>
            <person name="Fauchery L."/>
            <person name="Ihrmark K."/>
            <person name="Kuo A."/>
            <person name="LaButti K."/>
            <person name="Lipzen A."/>
            <person name="Morin E."/>
            <person name="Grigoriev I.V."/>
            <person name="Henrissat B."/>
            <person name="Lindahl B."/>
            <person name="Martin F."/>
        </authorList>
    </citation>
    <scope>NUCLEOTIDE SEQUENCE</scope>
    <source>
        <strain evidence="3">JB14</strain>
    </source>
</reference>
<dbReference type="Proteomes" id="UP000799118">
    <property type="component" value="Unassembled WGS sequence"/>
</dbReference>
<evidence type="ECO:0000313" key="3">
    <source>
        <dbReference type="EMBL" id="KAE9406632.1"/>
    </source>
</evidence>
<sequence length="184" mass="19798">MRFSHSAACLILGYVSVACAAPFQPLQRDAEPRSLAMLDTRESHPTLAARGISIEVDVQEFSEKPVIKKKKQVMEKVKTPAAYAFEKLVGAARPGLGLPTKGVMVFAYSKDAKDPTFPFFQESIAWPDITFSGPPNCNGKCKAKLSKNMIEDGTGAIIHPTKQVLKKPVQSGSTTDSEPGSASS</sequence>
<feature type="chain" id="PRO_5025564218" evidence="2">
    <location>
        <begin position="21"/>
        <end position="184"/>
    </location>
</feature>